<evidence type="ECO:0000313" key="2">
    <source>
        <dbReference type="Proteomes" id="UP000053797"/>
    </source>
</evidence>
<dbReference type="PANTHER" id="PTHR33677">
    <property type="entry name" value="TRANSCRIPTIONAL REPRESSOR FRMR-RELATED"/>
    <property type="match status" value="1"/>
</dbReference>
<dbReference type="GO" id="GO:0045892">
    <property type="term" value="P:negative regulation of DNA-templated transcription"/>
    <property type="evidence" value="ECO:0007669"/>
    <property type="project" value="UniProtKB-ARBA"/>
</dbReference>
<name>A0A0V8GES8_9BACL</name>
<proteinExistence type="predicted"/>
<comment type="caution">
    <text evidence="1">The sequence shown here is derived from an EMBL/GenBank/DDBJ whole genome shotgun (WGS) entry which is preliminary data.</text>
</comment>
<protein>
    <submittedName>
        <fullName evidence="1">Transcriptional regulator</fullName>
    </submittedName>
</protein>
<dbReference type="OrthoDB" id="9811244at2"/>
<dbReference type="InterPro" id="IPR038390">
    <property type="entry name" value="Metal_Tscrpt_repr_sf"/>
</dbReference>
<organism evidence="1 2">
    <name type="scientific">Exiguobacterium indicum</name>
    <dbReference type="NCBI Taxonomy" id="296995"/>
    <lineage>
        <taxon>Bacteria</taxon>
        <taxon>Bacillati</taxon>
        <taxon>Bacillota</taxon>
        <taxon>Bacilli</taxon>
        <taxon>Bacillales</taxon>
        <taxon>Bacillales Family XII. Incertae Sedis</taxon>
        <taxon>Exiguobacterium</taxon>
    </lineage>
</organism>
<dbReference type="Proteomes" id="UP000053797">
    <property type="component" value="Unassembled WGS sequence"/>
</dbReference>
<dbReference type="GO" id="GO:0046872">
    <property type="term" value="F:metal ion binding"/>
    <property type="evidence" value="ECO:0007669"/>
    <property type="project" value="InterPro"/>
</dbReference>
<dbReference type="PANTHER" id="PTHR33677:SF3">
    <property type="entry name" value="COPPER-SENSING TRANSCRIPTIONAL REPRESSOR RICR"/>
    <property type="match status" value="1"/>
</dbReference>
<dbReference type="AlphaFoldDB" id="A0A0V8GES8"/>
<dbReference type="CDD" id="cd10148">
    <property type="entry name" value="CsoR-like_DUF156"/>
    <property type="match status" value="1"/>
</dbReference>
<dbReference type="GO" id="GO:0003677">
    <property type="term" value="F:DNA binding"/>
    <property type="evidence" value="ECO:0007669"/>
    <property type="project" value="InterPro"/>
</dbReference>
<reference evidence="1 2" key="1">
    <citation type="journal article" date="2015" name="Int. J. Syst. Evol. Microbiol.">
        <title>Exiguobacterium enclense sp. nov., isolated from sediment.</title>
        <authorList>
            <person name="Dastager S.G."/>
            <person name="Mawlankar R."/>
            <person name="Sonalkar V.V."/>
            <person name="Thorat M.N."/>
            <person name="Mual P."/>
            <person name="Verma A."/>
            <person name="Krishnamurthi S."/>
            <person name="Tang S.K."/>
            <person name="Li W.J."/>
        </authorList>
    </citation>
    <scope>NUCLEOTIDE SEQUENCE [LARGE SCALE GENOMIC DNA]</scope>
    <source>
        <strain evidence="1 2">NIO-1109</strain>
    </source>
</reference>
<dbReference type="InterPro" id="IPR003735">
    <property type="entry name" value="Metal_Tscrpt_repr"/>
</dbReference>
<dbReference type="EMBL" id="LNQL01000003">
    <property type="protein sequence ID" value="KSU48776.1"/>
    <property type="molecule type" value="Genomic_DNA"/>
</dbReference>
<accession>A0A0V8GES8</accession>
<dbReference type="RefSeq" id="WP_058265486.1">
    <property type="nucleotide sequence ID" value="NZ_FMYN01000003.1"/>
</dbReference>
<gene>
    <name evidence="1" type="ORF">AS033_10630</name>
</gene>
<evidence type="ECO:0000313" key="1">
    <source>
        <dbReference type="EMBL" id="KSU48776.1"/>
    </source>
</evidence>
<dbReference type="Gene3D" id="1.20.58.1000">
    <property type="entry name" value="Metal-sensitive repressor, helix protomer"/>
    <property type="match status" value="1"/>
</dbReference>
<sequence length="98" mass="11242">MAHDHPVVPRTNEEQDALMKRLKRIEGQVRGIANMVAEDRYCIDILTQTASIQAALRQVELQIIERHVKMCMHEVATRQDSTDAYVDELMGVIARLKK</sequence>
<dbReference type="Pfam" id="PF02583">
    <property type="entry name" value="Trns_repr_metal"/>
    <property type="match status" value="1"/>
</dbReference>